<protein>
    <submittedName>
        <fullName evidence="6">D-alanine--D-alanine ligase</fullName>
    </submittedName>
</protein>
<accession>A0ABS5GET8</accession>
<keyword evidence="7" id="KW-1185">Reference proteome</keyword>
<dbReference type="Pfam" id="PF07478">
    <property type="entry name" value="Dala_Dala_lig_C"/>
    <property type="match status" value="1"/>
</dbReference>
<dbReference type="InterPro" id="IPR011761">
    <property type="entry name" value="ATP-grasp"/>
</dbReference>
<evidence type="ECO:0000256" key="2">
    <source>
        <dbReference type="ARBA" id="ARBA00022598"/>
    </source>
</evidence>
<dbReference type="PROSITE" id="PS50975">
    <property type="entry name" value="ATP_GRASP"/>
    <property type="match status" value="1"/>
</dbReference>
<keyword evidence="4" id="KW-0067">ATP-binding</keyword>
<dbReference type="Gene3D" id="3.30.1490.20">
    <property type="entry name" value="ATP-grasp fold, A domain"/>
    <property type="match status" value="1"/>
</dbReference>
<comment type="caution">
    <text evidence="6">The sequence shown here is derived from an EMBL/GenBank/DDBJ whole genome shotgun (WGS) entry which is preliminary data.</text>
</comment>
<dbReference type="RefSeq" id="WP_172235742.1">
    <property type="nucleotide sequence ID" value="NZ_JABFDP010000003.1"/>
</dbReference>
<reference evidence="7" key="1">
    <citation type="journal article" date="2021" name="ISME J.">
        <title>Evolutionary origin and ecological implication of a unique nif island in free-living Bradyrhizobium lineages.</title>
        <authorList>
            <person name="Tao J."/>
        </authorList>
    </citation>
    <scope>NUCLEOTIDE SEQUENCE [LARGE SCALE GENOMIC DNA]</scope>
    <source>
        <strain evidence="7">SZCCT0094</strain>
    </source>
</reference>
<evidence type="ECO:0000256" key="3">
    <source>
        <dbReference type="ARBA" id="ARBA00023316"/>
    </source>
</evidence>
<dbReference type="InterPro" id="IPR013815">
    <property type="entry name" value="ATP_grasp_subdomain_1"/>
</dbReference>
<dbReference type="InterPro" id="IPR016185">
    <property type="entry name" value="PreATP-grasp_dom_sf"/>
</dbReference>
<keyword evidence="4" id="KW-0547">Nucleotide-binding</keyword>
<dbReference type="InterPro" id="IPR011127">
    <property type="entry name" value="Dala_Dala_lig_N"/>
</dbReference>
<evidence type="ECO:0000313" key="6">
    <source>
        <dbReference type="EMBL" id="MBR1139690.1"/>
    </source>
</evidence>
<keyword evidence="2 6" id="KW-0436">Ligase</keyword>
<dbReference type="GO" id="GO:0016874">
    <property type="term" value="F:ligase activity"/>
    <property type="evidence" value="ECO:0007669"/>
    <property type="project" value="UniProtKB-KW"/>
</dbReference>
<proteinExistence type="inferred from homology"/>
<dbReference type="PANTHER" id="PTHR23132:SF23">
    <property type="entry name" value="D-ALANINE--D-ALANINE LIGASE B"/>
    <property type="match status" value="1"/>
</dbReference>
<keyword evidence="3" id="KW-0961">Cell wall biogenesis/degradation</keyword>
<evidence type="ECO:0000313" key="7">
    <source>
        <dbReference type="Proteomes" id="UP001314635"/>
    </source>
</evidence>
<evidence type="ECO:0000259" key="5">
    <source>
        <dbReference type="PROSITE" id="PS50975"/>
    </source>
</evidence>
<dbReference type="PANTHER" id="PTHR23132">
    <property type="entry name" value="D-ALANINE--D-ALANINE LIGASE"/>
    <property type="match status" value="1"/>
</dbReference>
<organism evidence="6 7">
    <name type="scientific">Bradyrhizobium denitrificans</name>
    <dbReference type="NCBI Taxonomy" id="2734912"/>
    <lineage>
        <taxon>Bacteria</taxon>
        <taxon>Pseudomonadati</taxon>
        <taxon>Pseudomonadota</taxon>
        <taxon>Alphaproteobacteria</taxon>
        <taxon>Hyphomicrobiales</taxon>
        <taxon>Nitrobacteraceae</taxon>
        <taxon>Bradyrhizobium</taxon>
    </lineage>
</organism>
<comment type="similarity">
    <text evidence="1">Belongs to the D-alanine--D-alanine ligase family.</text>
</comment>
<dbReference type="Pfam" id="PF01820">
    <property type="entry name" value="Dala_Dala_lig_N"/>
    <property type="match status" value="1"/>
</dbReference>
<dbReference type="SUPFAM" id="SSF56059">
    <property type="entry name" value="Glutathione synthetase ATP-binding domain-like"/>
    <property type="match status" value="1"/>
</dbReference>
<evidence type="ECO:0000256" key="4">
    <source>
        <dbReference type="PROSITE-ProRule" id="PRU00409"/>
    </source>
</evidence>
<dbReference type="SUPFAM" id="SSF52440">
    <property type="entry name" value="PreATP-grasp domain"/>
    <property type="match status" value="1"/>
</dbReference>
<dbReference type="Gene3D" id="3.40.50.20">
    <property type="match status" value="1"/>
</dbReference>
<dbReference type="Gene3D" id="3.30.470.20">
    <property type="entry name" value="ATP-grasp fold, B domain"/>
    <property type="match status" value="1"/>
</dbReference>
<dbReference type="Proteomes" id="UP001314635">
    <property type="component" value="Unassembled WGS sequence"/>
</dbReference>
<sequence>MRTTILFGGSNKERLVSVASAQALHATLPDSDLWFWEADDTVHRVSGKALVAHARPFEEPFTADGPRIGTLADALDRAKAEDRVLVLALHGGRAENGELQVMCEMRGVPFTGSSSAASHLAFDKVAAKRFAVLGGVTVAEGVSLADAEAALAQHGRLIAKPVKDGSSFGLIFVNAKQDLVAVRAAAATEEYLIEPFVTGTEATCGVLEQPDGSLIALPPIEILPADGAFNYFAKYLATATKEICPGRFTSEITAALQTEAIKAHRALSCGGYSRSDFIVSANGPVYLETNTLPGLTAASLYPKALAAQNISFRDFLQQQIDLAKRRAAR</sequence>
<gene>
    <name evidence="6" type="ORF">JQ619_28435</name>
</gene>
<dbReference type="EMBL" id="JAFCLK010000032">
    <property type="protein sequence ID" value="MBR1139690.1"/>
    <property type="molecule type" value="Genomic_DNA"/>
</dbReference>
<feature type="domain" description="ATP-grasp" evidence="5">
    <location>
        <begin position="128"/>
        <end position="321"/>
    </location>
</feature>
<evidence type="ECO:0000256" key="1">
    <source>
        <dbReference type="ARBA" id="ARBA00010871"/>
    </source>
</evidence>
<dbReference type="InterPro" id="IPR011095">
    <property type="entry name" value="Dala_Dala_lig_C"/>
</dbReference>
<name>A0ABS5GET8_9BRAD</name>